<evidence type="ECO:0000313" key="2">
    <source>
        <dbReference type="EMBL" id="KAH0558827.1"/>
    </source>
</evidence>
<protein>
    <submittedName>
        <fullName evidence="2">Uncharacterized protein</fullName>
    </submittedName>
</protein>
<keyword evidence="3" id="KW-1185">Reference proteome</keyword>
<organism evidence="2 3">
    <name type="scientific">Trichoglossum hirsutum</name>
    <dbReference type="NCBI Taxonomy" id="265104"/>
    <lineage>
        <taxon>Eukaryota</taxon>
        <taxon>Fungi</taxon>
        <taxon>Dikarya</taxon>
        <taxon>Ascomycota</taxon>
        <taxon>Pezizomycotina</taxon>
        <taxon>Geoglossomycetes</taxon>
        <taxon>Geoglossales</taxon>
        <taxon>Geoglossaceae</taxon>
        <taxon>Trichoglossum</taxon>
    </lineage>
</organism>
<sequence length="657" mass="70549">MSTASCFGDLLTQFARLQVGSTYPAPAPRSQSADTTSSVYPNRPIRPLPKRRLRSRLAPDVADSILYPPAPSTSTPLFYFPYSYADPSFAKSTQASQQCIAQDGHERRHQEDDLDSEEEDGGLARRHQSAHNLFASSTPHTCRGNAQPHQLKVNISATLPMPKPQGPNSTTSSADGYESFENTNNKKKRKIPTPGNASGHQSHLSADLANLGISSPNDVGRSSHDDLDNGGGGQHFGSSSTATSSTSGNGMSGSGYGRGRPSRRGYGGKLNANYGGRSPLGVSTNGLNGLSSGNTMPQRERVSLLRPQNTLSRPNTVTESDGQGIISAAIARTAEKRVELPAKGQENVSLLQQPSKAQPNKTQFTFTYESPHTTTINFTAEERSRRLPTSSSSEPVKSRITVRNGHPGPGTASGPGHLGRGMATQGTQTSPDMAGVVRRSTQGPEPSGGQSQAQQPHGTNQPAAQQQKKPRPRRTGKEYALEAGRRRLQQEYNNYRNPPTSTDDIWICEFCEYESIFGEPPEALMRQYEIKDRKERRRMAEKRKLLEKAKMKGRKGKKGSKAAVKNSGTTATNQQQQQQQQQHSVDQGQTHSQSTQSEEYMADEVEGDTAMATVPQAAVKGAYSGGVQHGKSLTRNPTGPAHSTTAACGGGGGTTAA</sequence>
<feature type="compositionally biased region" description="Polar residues" evidence="1">
    <location>
        <begin position="29"/>
        <end position="40"/>
    </location>
</feature>
<feature type="compositionally biased region" description="Polar residues" evidence="1">
    <location>
        <begin position="439"/>
        <end position="460"/>
    </location>
</feature>
<feature type="compositionally biased region" description="Gly residues" evidence="1">
    <location>
        <begin position="407"/>
        <end position="419"/>
    </location>
</feature>
<feature type="compositionally biased region" description="Polar residues" evidence="1">
    <location>
        <begin position="631"/>
        <end position="643"/>
    </location>
</feature>
<feature type="region of interest" description="Disordered" evidence="1">
    <location>
        <begin position="158"/>
        <end position="272"/>
    </location>
</feature>
<proteinExistence type="predicted"/>
<feature type="region of interest" description="Disordered" evidence="1">
    <location>
        <begin position="373"/>
        <end position="476"/>
    </location>
</feature>
<feature type="compositionally biased region" description="Polar residues" evidence="1">
    <location>
        <begin position="195"/>
        <end position="204"/>
    </location>
</feature>
<reference evidence="2" key="1">
    <citation type="submission" date="2021-03" db="EMBL/GenBank/DDBJ databases">
        <title>Comparative genomics and phylogenomic investigation of the class Geoglossomycetes provide insights into ecological specialization and systematics.</title>
        <authorList>
            <person name="Melie T."/>
            <person name="Pirro S."/>
            <person name="Miller A.N."/>
            <person name="Quandt A."/>
        </authorList>
    </citation>
    <scope>NUCLEOTIDE SEQUENCE</scope>
    <source>
        <strain evidence="2">CAQ_001_2017</strain>
    </source>
</reference>
<feature type="compositionally biased region" description="Low complexity" evidence="1">
    <location>
        <begin position="237"/>
        <end position="249"/>
    </location>
</feature>
<feature type="region of interest" description="Disordered" evidence="1">
    <location>
        <begin position="22"/>
        <end position="50"/>
    </location>
</feature>
<name>A0A9P8LAP7_9PEZI</name>
<feature type="region of interest" description="Disordered" evidence="1">
    <location>
        <begin position="95"/>
        <end position="124"/>
    </location>
</feature>
<dbReference type="EMBL" id="JAGHQM010000726">
    <property type="protein sequence ID" value="KAH0558827.1"/>
    <property type="molecule type" value="Genomic_DNA"/>
</dbReference>
<feature type="region of interest" description="Disordered" evidence="1">
    <location>
        <begin position="626"/>
        <end position="657"/>
    </location>
</feature>
<feature type="region of interest" description="Disordered" evidence="1">
    <location>
        <begin position="547"/>
        <end position="613"/>
    </location>
</feature>
<gene>
    <name evidence="2" type="ORF">GP486_004533</name>
</gene>
<accession>A0A9P8LAP7</accession>
<dbReference type="Proteomes" id="UP000750711">
    <property type="component" value="Unassembled WGS sequence"/>
</dbReference>
<evidence type="ECO:0000256" key="1">
    <source>
        <dbReference type="SAM" id="MobiDB-lite"/>
    </source>
</evidence>
<comment type="caution">
    <text evidence="2">The sequence shown here is derived from an EMBL/GenBank/DDBJ whole genome shotgun (WGS) entry which is preliminary data.</text>
</comment>
<feature type="compositionally biased region" description="Gly residues" evidence="1">
    <location>
        <begin position="648"/>
        <end position="657"/>
    </location>
</feature>
<feature type="compositionally biased region" description="Polar residues" evidence="1">
    <location>
        <begin position="583"/>
        <end position="598"/>
    </location>
</feature>
<feature type="compositionally biased region" description="Basic residues" evidence="1">
    <location>
        <begin position="551"/>
        <end position="560"/>
    </location>
</feature>
<evidence type="ECO:0000313" key="3">
    <source>
        <dbReference type="Proteomes" id="UP000750711"/>
    </source>
</evidence>
<dbReference type="AlphaFoldDB" id="A0A9P8LAP7"/>
<feature type="compositionally biased region" description="Acidic residues" evidence="1">
    <location>
        <begin position="112"/>
        <end position="121"/>
    </location>
</feature>